<evidence type="ECO:0000313" key="2">
    <source>
        <dbReference type="Proteomes" id="UP001234178"/>
    </source>
</evidence>
<keyword evidence="2" id="KW-1185">Reference proteome</keyword>
<dbReference type="Proteomes" id="UP001234178">
    <property type="component" value="Unassembled WGS sequence"/>
</dbReference>
<proteinExistence type="predicted"/>
<comment type="caution">
    <text evidence="1">The sequence shown here is derived from an EMBL/GenBank/DDBJ whole genome shotgun (WGS) entry which is preliminary data.</text>
</comment>
<protein>
    <submittedName>
        <fullName evidence="1">Uncharacterized protein</fullName>
    </submittedName>
</protein>
<dbReference type="EMBL" id="JAOYFB010000037">
    <property type="protein sequence ID" value="KAK4024199.1"/>
    <property type="molecule type" value="Genomic_DNA"/>
</dbReference>
<gene>
    <name evidence="1" type="ORF">OUZ56_009586</name>
</gene>
<name>A0ABR0AGF7_9CRUS</name>
<accession>A0ABR0AGF7</accession>
<evidence type="ECO:0000313" key="1">
    <source>
        <dbReference type="EMBL" id="KAK4024199.1"/>
    </source>
</evidence>
<reference evidence="1 2" key="1">
    <citation type="journal article" date="2023" name="Nucleic Acids Res.">
        <title>The hologenome of Daphnia magna reveals possible DNA methylation and microbiome-mediated evolution of the host genome.</title>
        <authorList>
            <person name="Chaturvedi A."/>
            <person name="Li X."/>
            <person name="Dhandapani V."/>
            <person name="Marshall H."/>
            <person name="Kissane S."/>
            <person name="Cuenca-Cambronero M."/>
            <person name="Asole G."/>
            <person name="Calvet F."/>
            <person name="Ruiz-Romero M."/>
            <person name="Marangio P."/>
            <person name="Guigo R."/>
            <person name="Rago D."/>
            <person name="Mirbahai L."/>
            <person name="Eastwood N."/>
            <person name="Colbourne J.K."/>
            <person name="Zhou J."/>
            <person name="Mallon E."/>
            <person name="Orsini L."/>
        </authorList>
    </citation>
    <scope>NUCLEOTIDE SEQUENCE [LARGE SCALE GENOMIC DNA]</scope>
    <source>
        <strain evidence="1">LRV0_1</strain>
    </source>
</reference>
<organism evidence="1 2">
    <name type="scientific">Daphnia magna</name>
    <dbReference type="NCBI Taxonomy" id="35525"/>
    <lineage>
        <taxon>Eukaryota</taxon>
        <taxon>Metazoa</taxon>
        <taxon>Ecdysozoa</taxon>
        <taxon>Arthropoda</taxon>
        <taxon>Crustacea</taxon>
        <taxon>Branchiopoda</taxon>
        <taxon>Diplostraca</taxon>
        <taxon>Cladocera</taxon>
        <taxon>Anomopoda</taxon>
        <taxon>Daphniidae</taxon>
        <taxon>Daphnia</taxon>
    </lineage>
</organism>
<sequence length="130" mass="14760">MCLNRSKFGTDPSNFGRQSSLMLSNGFKFGTVSVKPWNAVNASFKDSFLKKTAFQDLSNCSTFETLNVMLKKTAFQEFEKLFKIDISNQPLKVPKVSEHFEFSDHFSMGSNDGGRYARLRKKGIKNPSNR</sequence>